<dbReference type="PaxDb" id="3218-PP1S3_347V6.1"/>
<reference evidence="2" key="3">
    <citation type="submission" date="2020-12" db="UniProtKB">
        <authorList>
            <consortium name="EnsemblPlants"/>
        </authorList>
    </citation>
    <scope>IDENTIFICATION</scope>
</reference>
<sequence length="110" mass="12918">MVTQERVRDQLQKKAAAENEWSVHCLVCCMLPSRMCYFATQLKPTLRVEIIMETRFEAVELSSLRIHRFSCKRQTCAMMVSYNAAQVRTNLRLLDNLVLMRTQFKPTQMT</sequence>
<evidence type="ECO:0000313" key="1">
    <source>
        <dbReference type="EMBL" id="PNR35242.1"/>
    </source>
</evidence>
<dbReference type="Gramene" id="Pp3c18_14630V3.1">
    <property type="protein sequence ID" value="PAC:32983455.CDS.1"/>
    <property type="gene ID" value="Pp3c18_14630"/>
</dbReference>
<proteinExistence type="predicted"/>
<dbReference type="EnsemblPlants" id="Pp3c18_14630V3.1">
    <property type="protein sequence ID" value="PAC:32983455.CDS.1"/>
    <property type="gene ID" value="Pp3c18_14630"/>
</dbReference>
<protein>
    <submittedName>
        <fullName evidence="1 2">Uncharacterized protein</fullName>
    </submittedName>
</protein>
<gene>
    <name evidence="1" type="ORF">PHYPA_023141</name>
</gene>
<dbReference type="InParanoid" id="A0A2K1J137"/>
<dbReference type="Proteomes" id="UP000006727">
    <property type="component" value="Chromosome 18"/>
</dbReference>
<reference evidence="1 3" key="1">
    <citation type="journal article" date="2008" name="Science">
        <title>The Physcomitrella genome reveals evolutionary insights into the conquest of land by plants.</title>
        <authorList>
            <person name="Rensing S."/>
            <person name="Lang D."/>
            <person name="Zimmer A."/>
            <person name="Terry A."/>
            <person name="Salamov A."/>
            <person name="Shapiro H."/>
            <person name="Nishiyama T."/>
            <person name="Perroud P.-F."/>
            <person name="Lindquist E."/>
            <person name="Kamisugi Y."/>
            <person name="Tanahashi T."/>
            <person name="Sakakibara K."/>
            <person name="Fujita T."/>
            <person name="Oishi K."/>
            <person name="Shin-I T."/>
            <person name="Kuroki Y."/>
            <person name="Toyoda A."/>
            <person name="Suzuki Y."/>
            <person name="Hashimoto A."/>
            <person name="Yamaguchi K."/>
            <person name="Sugano A."/>
            <person name="Kohara Y."/>
            <person name="Fujiyama A."/>
            <person name="Anterola A."/>
            <person name="Aoki S."/>
            <person name="Ashton N."/>
            <person name="Barbazuk W.B."/>
            <person name="Barker E."/>
            <person name="Bennetzen J."/>
            <person name="Bezanilla M."/>
            <person name="Blankenship R."/>
            <person name="Cho S.H."/>
            <person name="Dutcher S."/>
            <person name="Estelle M."/>
            <person name="Fawcett J.A."/>
            <person name="Gundlach H."/>
            <person name="Hanada K."/>
            <person name="Heyl A."/>
            <person name="Hicks K.A."/>
            <person name="Hugh J."/>
            <person name="Lohr M."/>
            <person name="Mayer K."/>
            <person name="Melkozernov A."/>
            <person name="Murata T."/>
            <person name="Nelson D."/>
            <person name="Pils B."/>
            <person name="Prigge M."/>
            <person name="Reiss B."/>
            <person name="Renner T."/>
            <person name="Rombauts S."/>
            <person name="Rushton P."/>
            <person name="Sanderfoot A."/>
            <person name="Schween G."/>
            <person name="Shiu S.-H."/>
            <person name="Stueber K."/>
            <person name="Theodoulou F.L."/>
            <person name="Tu H."/>
            <person name="Van de Peer Y."/>
            <person name="Verrier P.J."/>
            <person name="Waters E."/>
            <person name="Wood A."/>
            <person name="Yang L."/>
            <person name="Cove D."/>
            <person name="Cuming A."/>
            <person name="Hasebe M."/>
            <person name="Lucas S."/>
            <person name="Mishler D.B."/>
            <person name="Reski R."/>
            <person name="Grigoriev I."/>
            <person name="Quatrano R.S."/>
            <person name="Boore J.L."/>
        </authorList>
    </citation>
    <scope>NUCLEOTIDE SEQUENCE [LARGE SCALE GENOMIC DNA]</scope>
    <source>
        <strain evidence="2 3">cv. Gransden 2004</strain>
    </source>
</reference>
<organism evidence="1">
    <name type="scientific">Physcomitrium patens</name>
    <name type="common">Spreading-leaved earth moss</name>
    <name type="synonym">Physcomitrella patens</name>
    <dbReference type="NCBI Taxonomy" id="3218"/>
    <lineage>
        <taxon>Eukaryota</taxon>
        <taxon>Viridiplantae</taxon>
        <taxon>Streptophyta</taxon>
        <taxon>Embryophyta</taxon>
        <taxon>Bryophyta</taxon>
        <taxon>Bryophytina</taxon>
        <taxon>Bryopsida</taxon>
        <taxon>Funariidae</taxon>
        <taxon>Funariales</taxon>
        <taxon>Funariaceae</taxon>
        <taxon>Physcomitrium</taxon>
    </lineage>
</organism>
<name>A0A2K1J137_PHYPA</name>
<accession>A0A2K1J137</accession>
<evidence type="ECO:0000313" key="3">
    <source>
        <dbReference type="Proteomes" id="UP000006727"/>
    </source>
</evidence>
<dbReference type="EnsemblPlants" id="Pp3c18_14630V3.2">
    <property type="protein sequence ID" value="PAC:32983456.CDS.1"/>
    <property type="gene ID" value="Pp3c18_14630"/>
</dbReference>
<dbReference type="AlphaFoldDB" id="A0A2K1J137"/>
<reference evidence="1 3" key="2">
    <citation type="journal article" date="2018" name="Plant J.">
        <title>The Physcomitrella patens chromosome-scale assembly reveals moss genome structure and evolution.</title>
        <authorList>
            <person name="Lang D."/>
            <person name="Ullrich K.K."/>
            <person name="Murat F."/>
            <person name="Fuchs J."/>
            <person name="Jenkins J."/>
            <person name="Haas F.B."/>
            <person name="Piednoel M."/>
            <person name="Gundlach H."/>
            <person name="Van Bel M."/>
            <person name="Meyberg R."/>
            <person name="Vives C."/>
            <person name="Morata J."/>
            <person name="Symeonidi A."/>
            <person name="Hiss M."/>
            <person name="Muchero W."/>
            <person name="Kamisugi Y."/>
            <person name="Saleh O."/>
            <person name="Blanc G."/>
            <person name="Decker E.L."/>
            <person name="van Gessel N."/>
            <person name="Grimwood J."/>
            <person name="Hayes R.D."/>
            <person name="Graham S.W."/>
            <person name="Gunter L.E."/>
            <person name="McDaniel S.F."/>
            <person name="Hoernstein S.N.W."/>
            <person name="Larsson A."/>
            <person name="Li F.W."/>
            <person name="Perroud P.F."/>
            <person name="Phillips J."/>
            <person name="Ranjan P."/>
            <person name="Rokshar D.S."/>
            <person name="Rothfels C.J."/>
            <person name="Schneider L."/>
            <person name="Shu S."/>
            <person name="Stevenson D.W."/>
            <person name="Thummler F."/>
            <person name="Tillich M."/>
            <person name="Villarreal Aguilar J.C."/>
            <person name="Widiez T."/>
            <person name="Wong G.K."/>
            <person name="Wymore A."/>
            <person name="Zhang Y."/>
            <person name="Zimmer A.D."/>
            <person name="Quatrano R.S."/>
            <person name="Mayer K.F.X."/>
            <person name="Goodstein D."/>
            <person name="Casacuberta J.M."/>
            <person name="Vandepoele K."/>
            <person name="Reski R."/>
            <person name="Cuming A.C."/>
            <person name="Tuskan G.A."/>
            <person name="Maumus F."/>
            <person name="Salse J."/>
            <person name="Schmutz J."/>
            <person name="Rensing S.A."/>
        </authorList>
    </citation>
    <scope>NUCLEOTIDE SEQUENCE [LARGE SCALE GENOMIC DNA]</scope>
    <source>
        <strain evidence="2 3">cv. Gransden 2004</strain>
    </source>
</reference>
<dbReference type="Gramene" id="Pp3c18_14630V3.2">
    <property type="protein sequence ID" value="PAC:32983456.CDS.1"/>
    <property type="gene ID" value="Pp3c18_14630"/>
</dbReference>
<dbReference type="EMBL" id="ABEU02000018">
    <property type="protein sequence ID" value="PNR35242.1"/>
    <property type="molecule type" value="Genomic_DNA"/>
</dbReference>
<evidence type="ECO:0000313" key="2">
    <source>
        <dbReference type="EnsemblPlants" id="PAC:32983455.CDS.1"/>
    </source>
</evidence>
<keyword evidence="3" id="KW-1185">Reference proteome</keyword>